<dbReference type="InterPro" id="IPR011993">
    <property type="entry name" value="PH-like_dom_sf"/>
</dbReference>
<dbReference type="InterPro" id="IPR013083">
    <property type="entry name" value="Znf_RING/FYVE/PHD"/>
</dbReference>
<dbReference type="InterPro" id="IPR011011">
    <property type="entry name" value="Znf_FYVE_PHD"/>
</dbReference>
<evidence type="ECO:0000313" key="12">
    <source>
        <dbReference type="EMBL" id="WFD40187.1"/>
    </source>
</evidence>
<keyword evidence="4" id="KW-0863">Zinc-finger</keyword>
<keyword evidence="13" id="KW-1185">Reference proteome</keyword>
<dbReference type="SMART" id="SM00064">
    <property type="entry name" value="FYVE"/>
    <property type="match status" value="1"/>
</dbReference>
<dbReference type="Pfam" id="PF00400">
    <property type="entry name" value="WD40"/>
    <property type="match status" value="1"/>
</dbReference>
<evidence type="ECO:0000256" key="2">
    <source>
        <dbReference type="ARBA" id="ARBA00022723"/>
    </source>
</evidence>
<dbReference type="InterPro" id="IPR013320">
    <property type="entry name" value="ConA-like_dom_sf"/>
</dbReference>
<keyword evidence="5" id="KW-0862">Zinc</keyword>
<dbReference type="InterPro" id="IPR023362">
    <property type="entry name" value="PH-BEACH_dom"/>
</dbReference>
<feature type="region of interest" description="Disordered" evidence="9">
    <location>
        <begin position="1040"/>
        <end position="1059"/>
    </location>
</feature>
<evidence type="ECO:0000256" key="5">
    <source>
        <dbReference type="ARBA" id="ARBA00022833"/>
    </source>
</evidence>
<feature type="compositionally biased region" description="Basic and acidic residues" evidence="9">
    <location>
        <begin position="1508"/>
        <end position="1522"/>
    </location>
</feature>
<evidence type="ECO:0000313" key="13">
    <source>
        <dbReference type="Proteomes" id="UP001217754"/>
    </source>
</evidence>
<evidence type="ECO:0000256" key="8">
    <source>
        <dbReference type="PROSITE-ProRule" id="PRU00221"/>
    </source>
</evidence>
<evidence type="ECO:0000256" key="3">
    <source>
        <dbReference type="ARBA" id="ARBA00022737"/>
    </source>
</evidence>
<keyword evidence="2" id="KW-0479">Metal-binding</keyword>
<dbReference type="InterPro" id="IPR000306">
    <property type="entry name" value="Znf_FYVE"/>
</dbReference>
<dbReference type="SUPFAM" id="SSF81837">
    <property type="entry name" value="BEACH domain"/>
    <property type="match status" value="1"/>
</dbReference>
<proteinExistence type="predicted"/>
<dbReference type="SUPFAM" id="SSF49899">
    <property type="entry name" value="Concanavalin A-like lectins/glucanases"/>
    <property type="match status" value="1"/>
</dbReference>
<dbReference type="PROSITE" id="PS50197">
    <property type="entry name" value="BEACH"/>
    <property type="match status" value="1"/>
</dbReference>
<feature type="domain" description="BEACH" evidence="10">
    <location>
        <begin position="1708"/>
        <end position="1999"/>
    </location>
</feature>
<evidence type="ECO:0000256" key="4">
    <source>
        <dbReference type="ARBA" id="ARBA00022771"/>
    </source>
</evidence>
<reference evidence="12" key="1">
    <citation type="submission" date="2023-03" db="EMBL/GenBank/DDBJ databases">
        <title>Mating type loci evolution in Malassezia.</title>
        <authorList>
            <person name="Coelho M.A."/>
        </authorList>
    </citation>
    <scope>NUCLEOTIDE SEQUENCE</scope>
    <source>
        <strain evidence="12">CBS 9431</strain>
    </source>
</reference>
<dbReference type="Pfam" id="PF23295">
    <property type="entry name" value="Arm_4"/>
    <property type="match status" value="1"/>
</dbReference>
<dbReference type="Pfam" id="PF14844">
    <property type="entry name" value="PH_BEACH"/>
    <property type="match status" value="1"/>
</dbReference>
<dbReference type="PROSITE" id="PS50082">
    <property type="entry name" value="WD_REPEATS_2"/>
    <property type="match status" value="1"/>
</dbReference>
<dbReference type="GO" id="GO:0008270">
    <property type="term" value="F:zinc ion binding"/>
    <property type="evidence" value="ECO:0007669"/>
    <property type="project" value="UniProtKB-KW"/>
</dbReference>
<dbReference type="PROSITE" id="PS51783">
    <property type="entry name" value="PH_BEACH"/>
    <property type="match status" value="1"/>
</dbReference>
<dbReference type="InterPro" id="IPR019775">
    <property type="entry name" value="WD40_repeat_CS"/>
</dbReference>
<dbReference type="SUPFAM" id="SSF50729">
    <property type="entry name" value="PH domain-like"/>
    <property type="match status" value="1"/>
</dbReference>
<dbReference type="EMBL" id="CP119963">
    <property type="protein sequence ID" value="WFD40187.1"/>
    <property type="molecule type" value="Genomic_DNA"/>
</dbReference>
<dbReference type="Pfam" id="PF02138">
    <property type="entry name" value="Beach"/>
    <property type="match status" value="1"/>
</dbReference>
<dbReference type="SUPFAM" id="SSF57903">
    <property type="entry name" value="FYVE/PHD zinc finger"/>
    <property type="match status" value="1"/>
</dbReference>
<accession>A0AAF0F466</accession>
<dbReference type="Gene3D" id="2.130.10.10">
    <property type="entry name" value="YVTN repeat-like/Quinoprotein amine dehydrogenase"/>
    <property type="match status" value="1"/>
</dbReference>
<dbReference type="InterPro" id="IPR036322">
    <property type="entry name" value="WD40_repeat_dom_sf"/>
</dbReference>
<feature type="region of interest" description="Disordered" evidence="9">
    <location>
        <begin position="1499"/>
        <end position="1530"/>
    </location>
</feature>
<keyword evidence="1 8" id="KW-0853">WD repeat</keyword>
<feature type="repeat" description="WD" evidence="8">
    <location>
        <begin position="2127"/>
        <end position="2168"/>
    </location>
</feature>
<dbReference type="PANTHER" id="PTHR46108:SF4">
    <property type="entry name" value="BLUE CHEESE"/>
    <property type="match status" value="1"/>
</dbReference>
<dbReference type="FunFam" id="1.10.1540.10:FF:000001">
    <property type="entry name" value="neurobeachin isoform X1"/>
    <property type="match status" value="1"/>
</dbReference>
<dbReference type="InterPro" id="IPR036372">
    <property type="entry name" value="BEACH_dom_sf"/>
</dbReference>
<name>A0AAF0F466_9BASI</name>
<evidence type="ECO:0000256" key="7">
    <source>
        <dbReference type="ARBA" id="ARBA00073334"/>
    </source>
</evidence>
<dbReference type="PANTHER" id="PTHR46108">
    <property type="entry name" value="BLUE CHEESE"/>
    <property type="match status" value="1"/>
</dbReference>
<dbReference type="Gene3D" id="2.30.29.30">
    <property type="entry name" value="Pleckstrin-homology domain (PH domain)/Phosphotyrosine-binding domain (PTB)"/>
    <property type="match status" value="1"/>
</dbReference>
<evidence type="ECO:0000256" key="9">
    <source>
        <dbReference type="SAM" id="MobiDB-lite"/>
    </source>
</evidence>
<dbReference type="InterPro" id="IPR056252">
    <property type="entry name" value="Alfy-like_Arm-like"/>
</dbReference>
<dbReference type="Gene3D" id="1.10.1540.10">
    <property type="entry name" value="BEACH domain"/>
    <property type="match status" value="1"/>
</dbReference>
<dbReference type="InterPro" id="IPR015943">
    <property type="entry name" value="WD40/YVTN_repeat-like_dom_sf"/>
</dbReference>
<dbReference type="PROSITE" id="PS00678">
    <property type="entry name" value="WD_REPEATS_1"/>
    <property type="match status" value="1"/>
</dbReference>
<dbReference type="SMART" id="SM00320">
    <property type="entry name" value="WD40"/>
    <property type="match status" value="3"/>
</dbReference>
<dbReference type="Proteomes" id="UP001217754">
    <property type="component" value="Chromosome 6"/>
</dbReference>
<dbReference type="RefSeq" id="XP_060123084.1">
    <property type="nucleotide sequence ID" value="XM_060267101.1"/>
</dbReference>
<dbReference type="GeneID" id="85226824"/>
<dbReference type="PROSITE" id="PS50294">
    <property type="entry name" value="WD_REPEATS_REGION"/>
    <property type="match status" value="1"/>
</dbReference>
<comment type="function">
    <text evidence="6">May be involved in protein sorting and cell wall formation.</text>
</comment>
<dbReference type="SMART" id="SM01026">
    <property type="entry name" value="Beach"/>
    <property type="match status" value="1"/>
</dbReference>
<dbReference type="Gene3D" id="3.30.40.10">
    <property type="entry name" value="Zinc/RING finger domain, C3HC4 (zinc finger)"/>
    <property type="match status" value="1"/>
</dbReference>
<feature type="domain" description="BEACH-type PH" evidence="11">
    <location>
        <begin position="1543"/>
        <end position="1673"/>
    </location>
</feature>
<dbReference type="InterPro" id="IPR001680">
    <property type="entry name" value="WD40_rpt"/>
</dbReference>
<protein>
    <recommendedName>
        <fullName evidence="7">Beige protein homolog 1</fullName>
    </recommendedName>
</protein>
<sequence>MSGDGGRVRDTLPASPLFVDTEFVRTEGALSPDDAAATPSEPVAALSSALLQAQIASPLTNTGAWDDHHDDDPARERLTGLVESLHRCAPRDYKEMLRIGTEVHRVLVECRGTARVYERFGTHGGFLAVVQLLAALQLGEDDDRMLRSQLLLLALTILSDAITYSRANLAAFAQMPGWESFLHSLELAACAGASKPMASRIAALLMGLATGDVAKGAQHFGAVWQNVRTDAPSIDALRAKLPRRPGSVVHPRAVECALRNVDEANDVHAQLALYAVLDELLETTSRNVVVLARSPLVSRILRAWLAEGQDTLPLVSAWRERMLRTLLADGIRSADDVRAILARLTAAPLHTQLPLLELVLSVAKSAHRPSALVFSASGVPGGGGARIAALDRPFPMEGRSTGYTLVLSLQIARRHGDGMLDLVQLNDRIRLSLDLGTSSLVYSTGHPMPLPRAKLTPGMWHHLVLTHTRAASGTPSTLHVYVDGQRACSPQVPYPFPVAPPVAVLFGSAPGVPGVRGTGGAVWSLGSAMLHDGVVPSSVPLLLSALPPQYKGNLQGALTRFLSYAGHARMQHRLDQLAAVAGPRANSGMPETIAFHALHAALHRAGSEVFPLERFYFHLVAAHTLRSGPSGVLILNQAVPSVEAATRAPHGHARVYGVPTINVPRSVGDAVWAAGGATSLLQICERADSSAALAASVRLFWQLVNETWRLAEDAERLGAYGILGVMLRDKAALLSEDVLSALLDATGVEGLLANVLLYRTVLLDVCLWAQAPVDVQRAYLGHFAVLFGEFGAQNAQKLAKAQLMKRLVYFVRLAPHRSEPLHDALVDAVRAILRTSFSARNIQALMLFLVASIAPWTPPEDLLGTASARTDDARAVPAECAKNALPPAQAAPDTRLERLAVALLHVLVDVASSDVKRLERMARCASAKWLLLLVRPGISRDVAAPALALIAMLTEHGPFLEQWEALGGFRVLERSLPPLWDAPDILPSLWRLLLGPRPKKASMYATYATPLSLARFVHQPAALRVLVLCLAQGLGQESRTALPGSRQRRNSLPPASARPSLADATQRRALLQESVQLLVAHASHPELTRLLLLAPTLLCLFHAMTPILEADRIVDTYVHALCVNLLEMLAERIATSMLASGTLSLLANTHKAMPTPDPVVQSRLCARIYERVLAHMLPLGTQPSRSTLALLASFLKLASNESINDVALQDAIFSAGRQLLNAAAAHPGLLAPRAAGQAAVALQRNVLHSLANADMTAETLPVMVFLANYLSALQGDAPFVRCVANRAMARLWERYDQSANDVLAQFYHDYPELVKESGLGQVLDDLAQDRSTSLDYPPFPEAWAVSFEDQAAFTRTLYLDRLRQVERSLYQESARAQGVLATHTRLSAWHSSLLEADRIKFGRFAQDLRDDLAYVRQAWAEASEALALQRGAPHDWQLDATEGPCRARIKLCPVPPSDAVPSETRTSAAMPAELAELAGDGLHGTSDAAVLDEDRMHAEIDGLPAPPPKEERAPLPPPKEESAPAALPDDVEDTYRCVLRSLKHNDTIEDVVNTSRVLGIEARSSLLVAAAHHLYLLDDYFQRPSGEIAHVWDVPAAERDKLIAAAFASAQPSDMPQQGMSVQHWRWETLRLCLRRAWLHRRTALELFFTDGRSCLLVLADATQVQRVLTLLRLKAPNALTEADKMADSVREAPQVPQVLAKTRISGAVLRRSPQIGETTRAWQDGRISNAAYLMALNTLAGRTMNDLTQFPVFPWVLADYTSGTLDLDAPQTFRDLSRPMGAQTEARRAESAERYQQLLEVEMDPFHYGTHYSTAASVCGFLVRLRPFAHWLVELQGGSFDLADRMFSSVGRAWFSASEQARGDVRELIPEFFFLPELFVNTNKFAFGRTQAGTTIDDVQLPPWAHDDPFLFVQRHREALESEYVSAHLHRWIDLVFGVQSRGQAAIEAMNVFHPLSYADSIDIEQIDSALEREAAAQVIHNFGQTPNALFSRPHPARGAKGDAWDVAATPQLLIQGRTASGRTKGPVHALGGLPASVRGVAREQELLLDELLVLTYGHIDGSVRFVHLDDLMGRPVAVAEQVAPARITTLALVGTVYAVLGAEDGTVQLYGLHASTRQLEPVAVWSGHTAPVVCAAASATWSIVVTGSMDHTAKVWDVTRRRYVRTLSGHAQPVRHVAIDEQRGWIATAAGDEVCVYSINGHLLARQSTRAATRGALSSLAFCAREFHAGRLAVLLTGHRGQVLVWDLVSHHEETPKDAPRWRMSVRTTLPARSTTAITALSFPTPDTLCTGDEHGEVYVWALPGAATTPGATPDSACMNRESCGKRFGFLEAKRACGSCGGLFCGACTAQYPNVGNVRLCTQCVDELVSRGWKV</sequence>
<dbReference type="InterPro" id="IPR000409">
    <property type="entry name" value="BEACH_dom"/>
</dbReference>
<organism evidence="12 13">
    <name type="scientific">Malassezia japonica</name>
    <dbReference type="NCBI Taxonomy" id="223818"/>
    <lineage>
        <taxon>Eukaryota</taxon>
        <taxon>Fungi</taxon>
        <taxon>Dikarya</taxon>
        <taxon>Basidiomycota</taxon>
        <taxon>Ustilaginomycotina</taxon>
        <taxon>Malasseziomycetes</taxon>
        <taxon>Malasseziales</taxon>
        <taxon>Malasseziaceae</taxon>
        <taxon>Malassezia</taxon>
    </lineage>
</organism>
<dbReference type="SUPFAM" id="SSF50978">
    <property type="entry name" value="WD40 repeat-like"/>
    <property type="match status" value="1"/>
</dbReference>
<evidence type="ECO:0000256" key="1">
    <source>
        <dbReference type="ARBA" id="ARBA00022574"/>
    </source>
</evidence>
<dbReference type="InterPro" id="IPR051944">
    <property type="entry name" value="BEACH_domain_protein"/>
</dbReference>
<evidence type="ECO:0000259" key="10">
    <source>
        <dbReference type="PROSITE" id="PS50197"/>
    </source>
</evidence>
<keyword evidence="3" id="KW-0677">Repeat</keyword>
<dbReference type="CDD" id="cd00065">
    <property type="entry name" value="FYVE_like_SF"/>
    <property type="match status" value="1"/>
</dbReference>
<gene>
    <name evidence="12" type="primary">BPH1</name>
    <name evidence="12" type="ORF">MJAP1_003173</name>
</gene>
<evidence type="ECO:0000259" key="11">
    <source>
        <dbReference type="PROSITE" id="PS51783"/>
    </source>
</evidence>
<evidence type="ECO:0000256" key="6">
    <source>
        <dbReference type="ARBA" id="ARBA00054699"/>
    </source>
</evidence>
<dbReference type="CDD" id="cd06071">
    <property type="entry name" value="Beach"/>
    <property type="match status" value="1"/>
</dbReference>